<keyword evidence="1" id="KW-0472">Membrane</keyword>
<name>A0ABU6IYM6_9ACTN</name>
<keyword evidence="1" id="KW-1133">Transmembrane helix</keyword>
<evidence type="ECO:0000256" key="1">
    <source>
        <dbReference type="SAM" id="Phobius"/>
    </source>
</evidence>
<protein>
    <submittedName>
        <fullName evidence="2">Uncharacterized protein</fullName>
    </submittedName>
</protein>
<evidence type="ECO:0000313" key="2">
    <source>
        <dbReference type="EMBL" id="MEC4294808.1"/>
    </source>
</evidence>
<comment type="caution">
    <text evidence="2">The sequence shown here is derived from an EMBL/GenBank/DDBJ whole genome shotgun (WGS) entry which is preliminary data.</text>
</comment>
<feature type="transmembrane region" description="Helical" evidence="1">
    <location>
        <begin position="46"/>
        <end position="65"/>
    </location>
</feature>
<dbReference type="EMBL" id="JAYMFH010000005">
    <property type="protein sequence ID" value="MEC4294808.1"/>
    <property type="molecule type" value="Genomic_DNA"/>
</dbReference>
<gene>
    <name evidence="2" type="ORF">VJ920_05765</name>
</gene>
<proteinExistence type="predicted"/>
<accession>A0ABU6IYM6</accession>
<organism evidence="2 3">
    <name type="scientific">Adlercreutzia shanghongiae</name>
    <dbReference type="NCBI Taxonomy" id="3111773"/>
    <lineage>
        <taxon>Bacteria</taxon>
        <taxon>Bacillati</taxon>
        <taxon>Actinomycetota</taxon>
        <taxon>Coriobacteriia</taxon>
        <taxon>Eggerthellales</taxon>
        <taxon>Eggerthellaceae</taxon>
        <taxon>Adlercreutzia</taxon>
    </lineage>
</organism>
<feature type="transmembrane region" description="Helical" evidence="1">
    <location>
        <begin position="16"/>
        <end position="39"/>
    </location>
</feature>
<dbReference type="RefSeq" id="WP_326437736.1">
    <property type="nucleotide sequence ID" value="NZ_JAYMFH010000005.1"/>
</dbReference>
<keyword evidence="1" id="KW-0812">Transmembrane</keyword>
<reference evidence="2 3" key="1">
    <citation type="submission" date="2024-01" db="EMBL/GenBank/DDBJ databases">
        <title>novel species in genus Adlercreutzia.</title>
        <authorList>
            <person name="Liu X."/>
        </authorList>
    </citation>
    <scope>NUCLEOTIDE SEQUENCE [LARGE SCALE GENOMIC DNA]</scope>
    <source>
        <strain evidence="2 3">R22</strain>
    </source>
</reference>
<dbReference type="Proteomes" id="UP001343724">
    <property type="component" value="Unassembled WGS sequence"/>
</dbReference>
<keyword evidence="3" id="KW-1185">Reference proteome</keyword>
<evidence type="ECO:0000313" key="3">
    <source>
        <dbReference type="Proteomes" id="UP001343724"/>
    </source>
</evidence>
<sequence length="95" mass="10080">MEDGCFKLPPLTHLGWAFLLAWVFCVFYTSAAGGISAGLSDSTGSLATGIGSALMWVMWGEYYAVIPRDKAEGLAAASMVRATPWQALDARASAF</sequence>